<dbReference type="Gene3D" id="3.30.160.60">
    <property type="entry name" value="Classic Zinc Finger"/>
    <property type="match status" value="1"/>
</dbReference>
<sequence length="284" mass="33638">MVKSERYTCNICNKLYSSASSIWNHRTKYHSSPNIDQGKHIVNINDVLGKQLVNIDNDFSLSQIEKDEQYKCRKCNKIYKYKQSRWFHEKKCNEIEIKNINHEIIKNNNNNSQIIENQNNGIVNNTINNGTINNITINNYGHEDLSYIKDDIIKIVLERLTHHDDASMKNAIPRLARMIHFNPKHKENNNVEINSVRSKTAKQMVDGKMRHVIKEQLITDIHSKIIDFLQNYINKHRLDITRKMTECLKHYKLKNPEYIKKIILEEINLLGYVFYKNNMDIDIE</sequence>
<feature type="domain" description="C2H2-type" evidence="1">
    <location>
        <begin position="7"/>
        <end position="35"/>
    </location>
</feature>
<proteinExistence type="predicted"/>
<dbReference type="PROSITE" id="PS00028">
    <property type="entry name" value="ZINC_FINGER_C2H2_1"/>
    <property type="match status" value="1"/>
</dbReference>
<accession>A0A6C0HW89</accession>
<organism evidence="2">
    <name type="scientific">viral metagenome</name>
    <dbReference type="NCBI Taxonomy" id="1070528"/>
    <lineage>
        <taxon>unclassified sequences</taxon>
        <taxon>metagenomes</taxon>
        <taxon>organismal metagenomes</taxon>
    </lineage>
</organism>
<dbReference type="AlphaFoldDB" id="A0A6C0HW89"/>
<name>A0A6C0HW89_9ZZZZ</name>
<dbReference type="InterPro" id="IPR036236">
    <property type="entry name" value="Znf_C2H2_sf"/>
</dbReference>
<protein>
    <recommendedName>
        <fullName evidence="1">C2H2-type domain-containing protein</fullName>
    </recommendedName>
</protein>
<dbReference type="SUPFAM" id="SSF57667">
    <property type="entry name" value="beta-beta-alpha zinc fingers"/>
    <property type="match status" value="1"/>
</dbReference>
<evidence type="ECO:0000259" key="1">
    <source>
        <dbReference type="PROSITE" id="PS50157"/>
    </source>
</evidence>
<evidence type="ECO:0000313" key="2">
    <source>
        <dbReference type="EMBL" id="QHT84497.1"/>
    </source>
</evidence>
<dbReference type="EMBL" id="MN740018">
    <property type="protein sequence ID" value="QHT84497.1"/>
    <property type="molecule type" value="Genomic_DNA"/>
</dbReference>
<dbReference type="InterPro" id="IPR013087">
    <property type="entry name" value="Znf_C2H2_type"/>
</dbReference>
<dbReference type="PROSITE" id="PS50157">
    <property type="entry name" value="ZINC_FINGER_C2H2_2"/>
    <property type="match status" value="1"/>
</dbReference>
<reference evidence="2" key="1">
    <citation type="journal article" date="2020" name="Nature">
        <title>Giant virus diversity and host interactions through global metagenomics.</title>
        <authorList>
            <person name="Schulz F."/>
            <person name="Roux S."/>
            <person name="Paez-Espino D."/>
            <person name="Jungbluth S."/>
            <person name="Walsh D.A."/>
            <person name="Denef V.J."/>
            <person name="McMahon K.D."/>
            <person name="Konstantinidis K.T."/>
            <person name="Eloe-Fadrosh E.A."/>
            <person name="Kyrpides N.C."/>
            <person name="Woyke T."/>
        </authorList>
    </citation>
    <scope>NUCLEOTIDE SEQUENCE</scope>
    <source>
        <strain evidence="2">GVMAG-M-3300023184-177</strain>
    </source>
</reference>